<evidence type="ECO:0000256" key="2">
    <source>
        <dbReference type="PIRSR" id="PIRSR036289-50"/>
    </source>
</evidence>
<dbReference type="STRING" id="1121302.SAMN02745163_00354"/>
<gene>
    <name evidence="7" type="ORF">SAMN02745163_00354</name>
</gene>
<dbReference type="Gene3D" id="1.50.10.10">
    <property type="match status" value="1"/>
</dbReference>
<dbReference type="SUPFAM" id="SSF48208">
    <property type="entry name" value="Six-hairpin glycosidases"/>
    <property type="match status" value="1"/>
</dbReference>
<protein>
    <submittedName>
        <fullName evidence="7">Maltose phosphorylase</fullName>
    </submittedName>
</protein>
<dbReference type="GO" id="GO:0016757">
    <property type="term" value="F:glycosyltransferase activity"/>
    <property type="evidence" value="ECO:0007669"/>
    <property type="project" value="UniProtKB-ARBA"/>
</dbReference>
<dbReference type="PIRSF" id="PIRSF036289">
    <property type="entry name" value="Glycosyl_hydrolase_malt_phosph"/>
    <property type="match status" value="1"/>
</dbReference>
<dbReference type="PANTHER" id="PTHR11051">
    <property type="entry name" value="GLYCOSYL HYDROLASE-RELATED"/>
    <property type="match status" value="1"/>
</dbReference>
<sequence length="772" mass="89110">MKNYVEFNEWNIIENGFHLGKNKIYESFMSLGNGYMGMRGNFEEDFSGDTLLGTYVAGVYYPDKTRVGWWKNGYPEYFAKVLNAINFRGIKISIDGEILDLAKAKKVKDFKRILNMKDGYLERNFIIVSKNDHETKVSVKRFLSIDTKEIGAISYSITPLNYDGKIEFTPYLDGNVTNEDSNYDEIFWDKVSEKVAPLYGEVTMVTKKTAYTVTCAMTYSTLIDGEEINVVPETVIKDKYVANTFNVSIKQNSTVTLNKYIALTNNRYLELSELSSKANKLVLNAKNIGFEKLLKTNSDKWHKQWEESDIVIEGDISAQQAIRFNIFHLYQTYTGEDSRLNIGPKGFTGEKYGGSTYWDTEAYCVPFYLSTAPEEISKQLLIYRYNQLDKAKENSAKLGTKGALYPMVTMTGEECHNEWEITFEELHRNSAIAYAIFNYVRYTGDEKHLISYGFPVLTEISRFWASRVNYNTFKDKYMILGVTGPNEYENNVNNNWHTNRMASWTLEYTLEVNKLLGEKYPTEYAELVSSLGLKEEELSKWQDIITKMYYPRIEELDIFAQQDGYMDKEQILVSELNTSNLPLNQKWSWDRILRSGFIKQADTLQGIFFLSHLYDKEFKKKHFDFYEPRTVHESSLSPCVHCILASEIGYETKAYEMYLRTARLDLDNYNNDSDDGLHITSMAGTWMSVVYGFGGLKVMDNMIEFNPFIPKSWNKYAFKTLYRGHLLNITVSKENVSIELQAGDNLTLSVYGTQYTVKQSKPLTLATKKATV</sequence>
<dbReference type="Pfam" id="PF03636">
    <property type="entry name" value="Glyco_hydro_65N"/>
    <property type="match status" value="1"/>
</dbReference>
<feature type="binding site" evidence="3">
    <location>
        <begin position="599"/>
        <end position="600"/>
    </location>
    <ligand>
        <name>substrate</name>
    </ligand>
</feature>
<feature type="domain" description="Glycoside hydrolase family 65 N-terminal" evidence="6">
    <location>
        <begin position="14"/>
        <end position="265"/>
    </location>
</feature>
<dbReference type="RefSeq" id="WP_072984668.1">
    <property type="nucleotide sequence ID" value="NZ_FQZB01000003.1"/>
</dbReference>
<dbReference type="Gene3D" id="2.60.420.10">
    <property type="entry name" value="Maltose phosphorylase, domain 3"/>
    <property type="match status" value="1"/>
</dbReference>
<evidence type="ECO:0000259" key="4">
    <source>
        <dbReference type="Pfam" id="PF03632"/>
    </source>
</evidence>
<dbReference type="InterPro" id="IPR005196">
    <property type="entry name" value="Glyco_hydro_65_N"/>
</dbReference>
<dbReference type="Gene3D" id="2.70.98.40">
    <property type="entry name" value="Glycoside hydrolase, family 65, N-terminal domain"/>
    <property type="match status" value="1"/>
</dbReference>
<evidence type="ECO:0000256" key="3">
    <source>
        <dbReference type="PIRSR" id="PIRSR036289-51"/>
    </source>
</evidence>
<feature type="domain" description="Glycoside hydrolase family 65 central catalytic" evidence="4">
    <location>
        <begin position="323"/>
        <end position="687"/>
    </location>
</feature>
<feature type="active site" description="Proton donor" evidence="2">
    <location>
        <position position="487"/>
    </location>
</feature>
<dbReference type="GO" id="GO:0005975">
    <property type="term" value="P:carbohydrate metabolic process"/>
    <property type="evidence" value="ECO:0007669"/>
    <property type="project" value="InterPro"/>
</dbReference>
<dbReference type="GO" id="GO:0004553">
    <property type="term" value="F:hydrolase activity, hydrolyzing O-glycosyl compounds"/>
    <property type="evidence" value="ECO:0007669"/>
    <property type="project" value="TreeGrafter"/>
</dbReference>
<dbReference type="OrthoDB" id="9758855at2"/>
<dbReference type="Pfam" id="PF03632">
    <property type="entry name" value="Glyco_hydro_65m"/>
    <property type="match status" value="1"/>
</dbReference>
<dbReference type="AlphaFoldDB" id="A0A1M6BGG0"/>
<keyword evidence="8" id="KW-1185">Reference proteome</keyword>
<comment type="similarity">
    <text evidence="1">Belongs to the glycosyl hydrolase 65 family.</text>
</comment>
<organism evidence="7 8">
    <name type="scientific">Clostridium cavendishii DSM 21758</name>
    <dbReference type="NCBI Taxonomy" id="1121302"/>
    <lineage>
        <taxon>Bacteria</taxon>
        <taxon>Bacillati</taxon>
        <taxon>Bacillota</taxon>
        <taxon>Clostridia</taxon>
        <taxon>Eubacteriales</taxon>
        <taxon>Clostridiaceae</taxon>
        <taxon>Clostridium</taxon>
    </lineage>
</organism>
<dbReference type="Proteomes" id="UP000184310">
    <property type="component" value="Unassembled WGS sequence"/>
</dbReference>
<evidence type="ECO:0000259" key="6">
    <source>
        <dbReference type="Pfam" id="PF03636"/>
    </source>
</evidence>
<evidence type="ECO:0000259" key="5">
    <source>
        <dbReference type="Pfam" id="PF03633"/>
    </source>
</evidence>
<dbReference type="PANTHER" id="PTHR11051:SF14">
    <property type="entry name" value="MALTOSE PHOSPHORYLASE"/>
    <property type="match status" value="1"/>
</dbReference>
<feature type="domain" description="Glycoside hydrolase family 65 C-terminal" evidence="5">
    <location>
        <begin position="696"/>
        <end position="757"/>
    </location>
</feature>
<dbReference type="InterPro" id="IPR011013">
    <property type="entry name" value="Gal_mutarotase_sf_dom"/>
</dbReference>
<dbReference type="InterPro" id="IPR017045">
    <property type="entry name" value="Malt_Pase/Glycosyl_Hdrlase"/>
</dbReference>
<feature type="binding site" evidence="3">
    <location>
        <begin position="358"/>
        <end position="359"/>
    </location>
    <ligand>
        <name>substrate</name>
    </ligand>
</feature>
<evidence type="ECO:0000256" key="1">
    <source>
        <dbReference type="ARBA" id="ARBA00006768"/>
    </source>
</evidence>
<dbReference type="SUPFAM" id="SSF74650">
    <property type="entry name" value="Galactose mutarotase-like"/>
    <property type="match status" value="1"/>
</dbReference>
<dbReference type="GO" id="GO:0030246">
    <property type="term" value="F:carbohydrate binding"/>
    <property type="evidence" value="ECO:0007669"/>
    <property type="project" value="InterPro"/>
</dbReference>
<reference evidence="7 8" key="1">
    <citation type="submission" date="2016-11" db="EMBL/GenBank/DDBJ databases">
        <authorList>
            <person name="Jaros S."/>
            <person name="Januszkiewicz K."/>
            <person name="Wedrychowicz H."/>
        </authorList>
    </citation>
    <scope>NUCLEOTIDE SEQUENCE [LARGE SCALE GENOMIC DNA]</scope>
    <source>
        <strain evidence="7 8">DSM 21758</strain>
    </source>
</reference>
<dbReference type="InterPro" id="IPR037018">
    <property type="entry name" value="GH65_N"/>
</dbReference>
<dbReference type="EMBL" id="FQZB01000003">
    <property type="protein sequence ID" value="SHI47870.1"/>
    <property type="molecule type" value="Genomic_DNA"/>
</dbReference>
<accession>A0A1M6BGG0</accession>
<dbReference type="NCBIfam" id="NF010380">
    <property type="entry name" value="PRK13807.1"/>
    <property type="match status" value="1"/>
</dbReference>
<proteinExistence type="inferred from homology"/>
<dbReference type="InterPro" id="IPR005195">
    <property type="entry name" value="Glyco_hydro_65_M"/>
</dbReference>
<name>A0A1M6BGG0_9CLOT</name>
<dbReference type="InterPro" id="IPR005194">
    <property type="entry name" value="Glyco_hydro_65_C"/>
</dbReference>
<dbReference type="InterPro" id="IPR008928">
    <property type="entry name" value="6-hairpin_glycosidase_sf"/>
</dbReference>
<dbReference type="InterPro" id="IPR012341">
    <property type="entry name" value="6hp_glycosidase-like_sf"/>
</dbReference>
<evidence type="ECO:0000313" key="8">
    <source>
        <dbReference type="Proteomes" id="UP000184310"/>
    </source>
</evidence>
<dbReference type="Pfam" id="PF03633">
    <property type="entry name" value="Glyco_hydro_65C"/>
    <property type="match status" value="1"/>
</dbReference>
<evidence type="ECO:0000313" key="7">
    <source>
        <dbReference type="EMBL" id="SHI47870.1"/>
    </source>
</evidence>